<proteinExistence type="predicted"/>
<organism evidence="3 4">
    <name type="scientific">Stomoxys calcitrans</name>
    <name type="common">Stable fly</name>
    <name type="synonym">Conops calcitrans</name>
    <dbReference type="NCBI Taxonomy" id="35570"/>
    <lineage>
        <taxon>Eukaryota</taxon>
        <taxon>Metazoa</taxon>
        <taxon>Ecdysozoa</taxon>
        <taxon>Arthropoda</taxon>
        <taxon>Hexapoda</taxon>
        <taxon>Insecta</taxon>
        <taxon>Pterygota</taxon>
        <taxon>Neoptera</taxon>
        <taxon>Endopterygota</taxon>
        <taxon>Diptera</taxon>
        <taxon>Brachycera</taxon>
        <taxon>Muscomorpha</taxon>
        <taxon>Muscoidea</taxon>
        <taxon>Muscidae</taxon>
        <taxon>Stomoxys</taxon>
    </lineage>
</organism>
<dbReference type="AlphaFoldDB" id="A0A1I8NY58"/>
<evidence type="ECO:0000313" key="4">
    <source>
        <dbReference type="Proteomes" id="UP000095300"/>
    </source>
</evidence>
<feature type="region of interest" description="Disordered" evidence="1">
    <location>
        <begin position="56"/>
        <end position="84"/>
    </location>
</feature>
<dbReference type="EnsemblMetazoa" id="SCAU003112-RA">
    <property type="protein sequence ID" value="SCAU003112-PA"/>
    <property type="gene ID" value="SCAU003112"/>
</dbReference>
<evidence type="ECO:0000256" key="2">
    <source>
        <dbReference type="SAM" id="SignalP"/>
    </source>
</evidence>
<keyword evidence="2" id="KW-0732">Signal</keyword>
<feature type="signal peptide" evidence="2">
    <location>
        <begin position="1"/>
        <end position="26"/>
    </location>
</feature>
<feature type="chain" id="PRO_5009325703" evidence="2">
    <location>
        <begin position="27"/>
        <end position="107"/>
    </location>
</feature>
<dbReference type="OrthoDB" id="7882602at2759"/>
<reference evidence="3" key="1">
    <citation type="submission" date="2020-05" db="UniProtKB">
        <authorList>
            <consortium name="EnsemblMetazoa"/>
        </authorList>
    </citation>
    <scope>IDENTIFICATION</scope>
    <source>
        <strain evidence="3">USDA</strain>
    </source>
</reference>
<protein>
    <submittedName>
        <fullName evidence="3">Uncharacterized protein</fullName>
    </submittedName>
</protein>
<sequence>MKLMPRRNCLSLAFMLFFVIITTSNAIPARLSDGIIDNLRTGYYYIDNGVITAVRRTDATPPPGRRRQDSATGSPSDLPHGVKFTPLVRYKQTKTKRKRLFVPNFFG</sequence>
<gene>
    <name evidence="3" type="primary">106083742</name>
</gene>
<keyword evidence="4" id="KW-1185">Reference proteome</keyword>
<dbReference type="KEGG" id="scac:106083742"/>
<evidence type="ECO:0000313" key="3">
    <source>
        <dbReference type="EnsemblMetazoa" id="SCAU003112-PA"/>
    </source>
</evidence>
<name>A0A1I8NY58_STOCA</name>
<dbReference type="Proteomes" id="UP000095300">
    <property type="component" value="Unassembled WGS sequence"/>
</dbReference>
<evidence type="ECO:0000256" key="1">
    <source>
        <dbReference type="SAM" id="MobiDB-lite"/>
    </source>
</evidence>
<accession>A0A1I8NY58</accession>
<dbReference type="VEuPathDB" id="VectorBase:SCAU003112"/>